<feature type="chain" id="PRO_5004233479" evidence="2">
    <location>
        <begin position="28"/>
        <end position="488"/>
    </location>
</feature>
<dbReference type="Gene3D" id="2.40.160.90">
    <property type="match status" value="1"/>
</dbReference>
<dbReference type="KEGG" id="dar:Daro_1556"/>
<evidence type="ECO:0000313" key="3">
    <source>
        <dbReference type="EMBL" id="AAZ46305.1"/>
    </source>
</evidence>
<dbReference type="SUPFAM" id="SSF56925">
    <property type="entry name" value="OMPA-like"/>
    <property type="match status" value="1"/>
</dbReference>
<dbReference type="InterPro" id="IPR011250">
    <property type="entry name" value="OMP/PagP_B-barrel"/>
</dbReference>
<comment type="subcellular location">
    <subcellularLocation>
        <location evidence="1">Cell outer membrane</location>
    </subcellularLocation>
</comment>
<dbReference type="AlphaFoldDB" id="Q47FS6"/>
<feature type="signal peptide" evidence="2">
    <location>
        <begin position="1"/>
        <end position="27"/>
    </location>
</feature>
<dbReference type="EMBL" id="CP000089">
    <property type="protein sequence ID" value="AAZ46305.1"/>
    <property type="molecule type" value="Genomic_DNA"/>
</dbReference>
<evidence type="ECO:0000256" key="2">
    <source>
        <dbReference type="SAM" id="SignalP"/>
    </source>
</evidence>
<sequence length="488" mass="51687">MRDIMKTKRTIIAACIATLFISGTVFAKDTWEYHESGWNNVKSYGKVVIAQDSVGQWGPWEDFVEPAAGAPAPVAMPGMSGGDQYRNNPDIIIIPTPTPTPEDKGCAAGAWCGYAIFKNSTNVTYDGGWYSSFSSEGGGHGSAKYSPGLFTLWLNANEFPIPEGGTPGTASWNLDPLSSAIPNFDNSGSSIPVYFGDGTYSPAQWKKIFGHWVLILPEGALFDNRDDSLHHFVTGNPEVESLLVPMNSDTAYVTGFSHNPKGTEASSSVGKGWFERAVTGQSVYAFDGKKWREVWIAADPQVAVGEFGRTTVQTEQLVQAYARGDYCIECAPTTTTTTTTSGYYVAGVATPAAYLAGQQAGNVTATYFGGSYDGSSQGSVLINVQFGPSTWNGQWNGALDFKAAGTISGANIASNSISAASSYDKATYSGFVQGTFYGQQAGSIGGVSSVTKTPAPQVDTRTMVQSPVTQNAIFLVNKVPTVASAPKP</sequence>
<gene>
    <name evidence="3" type="ordered locus">Daro_1556</name>
</gene>
<organism evidence="3">
    <name type="scientific">Dechloromonas aromatica (strain RCB)</name>
    <dbReference type="NCBI Taxonomy" id="159087"/>
    <lineage>
        <taxon>Bacteria</taxon>
        <taxon>Pseudomonadati</taxon>
        <taxon>Pseudomonadota</taxon>
        <taxon>Betaproteobacteria</taxon>
        <taxon>Rhodocyclales</taxon>
        <taxon>Azonexaceae</taxon>
        <taxon>Dechloromonas</taxon>
    </lineage>
</organism>
<proteinExistence type="predicted"/>
<dbReference type="GO" id="GO:0009279">
    <property type="term" value="C:cell outer membrane"/>
    <property type="evidence" value="ECO:0007669"/>
    <property type="project" value="UniProtKB-SubCell"/>
</dbReference>
<reference evidence="3" key="1">
    <citation type="submission" date="2005-08" db="EMBL/GenBank/DDBJ databases">
        <title>Complete sequence of Dechloromonas aromatica RCB.</title>
        <authorList>
            <person name="Salinero K.K."/>
            <person name="Copeland A."/>
            <person name="Lucas S."/>
            <person name="Lapidus A."/>
            <person name="Barry K."/>
            <person name="Detter J.C."/>
            <person name="Glavina T."/>
            <person name="Hammon N."/>
            <person name="Israni S."/>
            <person name="Pitluck S."/>
            <person name="Di Bartolo G."/>
            <person name="Trong S."/>
            <person name="Schmutz J."/>
            <person name="Larimer F."/>
            <person name="Land M."/>
            <person name="Ivanova N."/>
            <person name="Richardson P."/>
        </authorList>
    </citation>
    <scope>NUCLEOTIDE SEQUENCE</scope>
    <source>
        <strain evidence="3">RCB</strain>
    </source>
</reference>
<keyword evidence="2" id="KW-0732">Signal</keyword>
<accession>Q47FS6</accession>
<protein>
    <submittedName>
        <fullName evidence="3">Uncharacterized protein</fullName>
    </submittedName>
</protein>
<dbReference type="HOGENOM" id="CLU_558642_0_0_4"/>
<evidence type="ECO:0000256" key="1">
    <source>
        <dbReference type="ARBA" id="ARBA00004442"/>
    </source>
</evidence>
<name>Q47FS6_DECAR</name>